<keyword evidence="7" id="KW-1185">Reference proteome</keyword>
<dbReference type="EMBL" id="SMGD01000011">
    <property type="protein sequence ID" value="TCK58623.1"/>
    <property type="molecule type" value="Genomic_DNA"/>
</dbReference>
<dbReference type="InterPro" id="IPR013563">
    <property type="entry name" value="Oligopep_ABC_C"/>
</dbReference>
<feature type="domain" description="ABC transporter" evidence="5">
    <location>
        <begin position="5"/>
        <end position="251"/>
    </location>
</feature>
<evidence type="ECO:0000313" key="7">
    <source>
        <dbReference type="Proteomes" id="UP000295565"/>
    </source>
</evidence>
<dbReference type="RefSeq" id="WP_131911587.1">
    <property type="nucleotide sequence ID" value="NZ_OU594967.1"/>
</dbReference>
<dbReference type="Pfam" id="PF08352">
    <property type="entry name" value="oligo_HPY"/>
    <property type="match status" value="1"/>
</dbReference>
<dbReference type="InterPro" id="IPR017871">
    <property type="entry name" value="ABC_transporter-like_CS"/>
</dbReference>
<sequence length="275" mass="30646">MALALELCDLTRHFDISQGLWKEKRQFTAVNGVSLRIQAGEVLGLVGESGCGKSTLSKMILGLLQPSEGNVLIHGKEIDLSKRMALARMIQPVFQDPYSSLNPRKRIKDIIRLPLLLHKIGTKSDQKRQVVDIARKVGLPDRLLEMFPGQLSGGQRQRVAIARALILHPRILICDEPTSALDVSVQAQILNLLMQLKQEFGLTYLFISHNLAVVEYLSDRVAVMNQGCIVEQGTREQIFEHPQHPYTQTLLASILTPDPDLSLPDLESFAWSKAG</sequence>
<proteinExistence type="inferred from homology"/>
<reference evidence="6 7" key="1">
    <citation type="submission" date="2019-03" db="EMBL/GenBank/DDBJ databases">
        <title>Genomic Encyclopedia of Type Strains, Phase IV (KMG-IV): sequencing the most valuable type-strain genomes for metagenomic binning, comparative biology and taxonomic classification.</title>
        <authorList>
            <person name="Goeker M."/>
        </authorList>
    </citation>
    <scope>NUCLEOTIDE SEQUENCE [LARGE SCALE GENOMIC DNA]</scope>
    <source>
        <strain evidence="6 7">DSM 18577</strain>
    </source>
</reference>
<dbReference type="CDD" id="cd03257">
    <property type="entry name" value="ABC_NikE_OppD_transporters"/>
    <property type="match status" value="1"/>
</dbReference>
<dbReference type="InterPro" id="IPR027417">
    <property type="entry name" value="P-loop_NTPase"/>
</dbReference>
<evidence type="ECO:0000256" key="2">
    <source>
        <dbReference type="ARBA" id="ARBA00022448"/>
    </source>
</evidence>
<comment type="caution">
    <text evidence="6">The sequence shown here is derived from an EMBL/GenBank/DDBJ whole genome shotgun (WGS) entry which is preliminary data.</text>
</comment>
<protein>
    <submittedName>
        <fullName evidence="6">Peptide/nickel transport system ATP-binding protein</fullName>
    </submittedName>
</protein>
<organism evidence="6 7">
    <name type="scientific">Celerinatantimonas diazotrophica</name>
    <dbReference type="NCBI Taxonomy" id="412034"/>
    <lineage>
        <taxon>Bacteria</taxon>
        <taxon>Pseudomonadati</taxon>
        <taxon>Pseudomonadota</taxon>
        <taxon>Gammaproteobacteria</taxon>
        <taxon>Celerinatantimonadaceae</taxon>
        <taxon>Celerinatantimonas</taxon>
    </lineage>
</organism>
<dbReference type="GO" id="GO:0055085">
    <property type="term" value="P:transmembrane transport"/>
    <property type="evidence" value="ECO:0007669"/>
    <property type="project" value="UniProtKB-ARBA"/>
</dbReference>
<dbReference type="GO" id="GO:0005524">
    <property type="term" value="F:ATP binding"/>
    <property type="evidence" value="ECO:0007669"/>
    <property type="project" value="UniProtKB-KW"/>
</dbReference>
<dbReference type="OrthoDB" id="9784450at2"/>
<evidence type="ECO:0000259" key="5">
    <source>
        <dbReference type="PROSITE" id="PS50893"/>
    </source>
</evidence>
<dbReference type="SUPFAM" id="SSF52540">
    <property type="entry name" value="P-loop containing nucleoside triphosphate hydrolases"/>
    <property type="match status" value="1"/>
</dbReference>
<comment type="similarity">
    <text evidence="1">Belongs to the ABC transporter superfamily.</text>
</comment>
<evidence type="ECO:0000256" key="4">
    <source>
        <dbReference type="ARBA" id="ARBA00022840"/>
    </source>
</evidence>
<dbReference type="SMART" id="SM00382">
    <property type="entry name" value="AAA"/>
    <property type="match status" value="1"/>
</dbReference>
<gene>
    <name evidence="6" type="ORF">EV690_0754</name>
</gene>
<dbReference type="PROSITE" id="PS50893">
    <property type="entry name" value="ABC_TRANSPORTER_2"/>
    <property type="match status" value="1"/>
</dbReference>
<dbReference type="InterPro" id="IPR050319">
    <property type="entry name" value="ABC_transp_ATP-bind"/>
</dbReference>
<dbReference type="Proteomes" id="UP000295565">
    <property type="component" value="Unassembled WGS sequence"/>
</dbReference>
<dbReference type="GO" id="GO:0015833">
    <property type="term" value="P:peptide transport"/>
    <property type="evidence" value="ECO:0007669"/>
    <property type="project" value="InterPro"/>
</dbReference>
<keyword evidence="2" id="KW-0813">Transport</keyword>
<evidence type="ECO:0000256" key="3">
    <source>
        <dbReference type="ARBA" id="ARBA00022741"/>
    </source>
</evidence>
<dbReference type="InterPro" id="IPR003593">
    <property type="entry name" value="AAA+_ATPase"/>
</dbReference>
<dbReference type="Pfam" id="PF00005">
    <property type="entry name" value="ABC_tran"/>
    <property type="match status" value="1"/>
</dbReference>
<name>A0A4R1K4G6_9GAMM</name>
<dbReference type="PANTHER" id="PTHR43776">
    <property type="entry name" value="TRANSPORT ATP-BINDING PROTEIN"/>
    <property type="match status" value="1"/>
</dbReference>
<dbReference type="GO" id="GO:0016887">
    <property type="term" value="F:ATP hydrolysis activity"/>
    <property type="evidence" value="ECO:0007669"/>
    <property type="project" value="InterPro"/>
</dbReference>
<dbReference type="FunFam" id="3.40.50.300:FF:000016">
    <property type="entry name" value="Oligopeptide ABC transporter ATP-binding component"/>
    <property type="match status" value="1"/>
</dbReference>
<dbReference type="PROSITE" id="PS00211">
    <property type="entry name" value="ABC_TRANSPORTER_1"/>
    <property type="match status" value="1"/>
</dbReference>
<dbReference type="PANTHER" id="PTHR43776:SF7">
    <property type="entry name" value="D,D-DIPEPTIDE TRANSPORT ATP-BINDING PROTEIN DDPF-RELATED"/>
    <property type="match status" value="1"/>
</dbReference>
<keyword evidence="3" id="KW-0547">Nucleotide-binding</keyword>
<dbReference type="InterPro" id="IPR003439">
    <property type="entry name" value="ABC_transporter-like_ATP-bd"/>
</dbReference>
<evidence type="ECO:0000256" key="1">
    <source>
        <dbReference type="ARBA" id="ARBA00005417"/>
    </source>
</evidence>
<dbReference type="Gene3D" id="3.40.50.300">
    <property type="entry name" value="P-loop containing nucleotide triphosphate hydrolases"/>
    <property type="match status" value="1"/>
</dbReference>
<evidence type="ECO:0000313" key="6">
    <source>
        <dbReference type="EMBL" id="TCK58623.1"/>
    </source>
</evidence>
<dbReference type="AlphaFoldDB" id="A0A4R1K4G6"/>
<keyword evidence="4 6" id="KW-0067">ATP-binding</keyword>
<accession>A0A4R1K4G6</accession>